<dbReference type="GO" id="GO:0004371">
    <property type="term" value="F:glycerone kinase activity"/>
    <property type="evidence" value="ECO:0007669"/>
    <property type="project" value="InterPro"/>
</dbReference>
<evidence type="ECO:0000313" key="2">
    <source>
        <dbReference type="EMBL" id="GFP39900.1"/>
    </source>
</evidence>
<accession>A0A6V8Q642</accession>
<dbReference type="AlphaFoldDB" id="A0A6V8Q642"/>
<proteinExistence type="predicted"/>
<gene>
    <name evidence="2" type="ORF">HKBW3S47_01597</name>
</gene>
<dbReference type="EMBL" id="BLSD01000105">
    <property type="protein sequence ID" value="GFP39900.1"/>
    <property type="molecule type" value="Genomic_DNA"/>
</dbReference>
<organism evidence="2 3">
    <name type="scientific">Candidatus Hakubella thermalkaliphila</name>
    <dbReference type="NCBI Taxonomy" id="2754717"/>
    <lineage>
        <taxon>Bacteria</taxon>
        <taxon>Bacillati</taxon>
        <taxon>Actinomycetota</taxon>
        <taxon>Actinomycetota incertae sedis</taxon>
        <taxon>Candidatus Hakubellales</taxon>
        <taxon>Candidatus Hakubellaceae</taxon>
        <taxon>Candidatus Hakubella</taxon>
    </lineage>
</organism>
<comment type="caution">
    <text evidence="2">The sequence shown here is derived from an EMBL/GenBank/DDBJ whole genome shotgun (WGS) entry which is preliminary data.</text>
</comment>
<evidence type="ECO:0000313" key="3">
    <source>
        <dbReference type="Proteomes" id="UP000569018"/>
    </source>
</evidence>
<name>A0A6V8Q642_9ACTN</name>
<dbReference type="InterPro" id="IPR036117">
    <property type="entry name" value="DhaL_dom_sf"/>
</dbReference>
<dbReference type="Pfam" id="PF02734">
    <property type="entry name" value="Dak2"/>
    <property type="match status" value="1"/>
</dbReference>
<dbReference type="SUPFAM" id="SSF101473">
    <property type="entry name" value="DhaL-like"/>
    <property type="match status" value="1"/>
</dbReference>
<evidence type="ECO:0000259" key="1">
    <source>
        <dbReference type="PROSITE" id="PS51480"/>
    </source>
</evidence>
<dbReference type="InterPro" id="IPR004007">
    <property type="entry name" value="DhaL_dom"/>
</dbReference>
<reference evidence="2 3" key="1">
    <citation type="journal article" date="2020" name="Front. Microbiol.">
        <title>Single-cell genomics of novel Actinobacteria with the Wood-Ljungdahl pathway discovered in a serpentinizing system.</title>
        <authorList>
            <person name="Merino N."/>
            <person name="Kawai M."/>
            <person name="Boyd E.S."/>
            <person name="Colman D.R."/>
            <person name="McGlynn S.E."/>
            <person name="Nealson K.H."/>
            <person name="Kurokawa K."/>
            <person name="Hongoh Y."/>
        </authorList>
    </citation>
    <scope>NUCLEOTIDE SEQUENCE [LARGE SCALE GENOMIC DNA]</scope>
    <source>
        <strain evidence="2 3">S47</strain>
    </source>
</reference>
<dbReference type="GO" id="GO:0006071">
    <property type="term" value="P:glycerol metabolic process"/>
    <property type="evidence" value="ECO:0007669"/>
    <property type="project" value="InterPro"/>
</dbReference>
<dbReference type="Gene3D" id="1.25.40.340">
    <property type="match status" value="1"/>
</dbReference>
<sequence>MHFQTKKFLTAEDLVWMFKRGLENLKESEEYVNELNVFPVPDGDTGTNLVLTMQAVVDDIDSLDNLDMRTVAAAISQASLMGARGNSGVILSQIFRGICEVIQDKEAIDSQILGQALDRARDISYKAVMKPVEGTMLTVIKDVAGAASIYSNDSVDLVELLVQLVDEAERSVQETINLLPVLKEAGG</sequence>
<feature type="non-terminal residue" evidence="2">
    <location>
        <position position="187"/>
    </location>
</feature>
<feature type="domain" description="DhaL" evidence="1">
    <location>
        <begin position="12"/>
        <end position="187"/>
    </location>
</feature>
<dbReference type="Proteomes" id="UP000569018">
    <property type="component" value="Unassembled WGS sequence"/>
</dbReference>
<dbReference type="InterPro" id="IPR050270">
    <property type="entry name" value="DegV_domain_contain"/>
</dbReference>
<dbReference type="PROSITE" id="PS51480">
    <property type="entry name" value="DHAL"/>
    <property type="match status" value="1"/>
</dbReference>
<dbReference type="PANTHER" id="PTHR33434">
    <property type="entry name" value="DEGV DOMAIN-CONTAINING PROTEIN DR_1986-RELATED"/>
    <property type="match status" value="1"/>
</dbReference>
<dbReference type="PANTHER" id="PTHR33434:SF2">
    <property type="entry name" value="FATTY ACID-BINDING PROTEIN TM_1468"/>
    <property type="match status" value="1"/>
</dbReference>
<protein>
    <recommendedName>
        <fullName evidence="1">DhaL domain-containing protein</fullName>
    </recommendedName>
</protein>
<dbReference type="SMART" id="SM01120">
    <property type="entry name" value="Dak2"/>
    <property type="match status" value="1"/>
</dbReference>